<keyword evidence="3" id="KW-1185">Reference proteome</keyword>
<dbReference type="OMA" id="DDMGYPR"/>
<dbReference type="RefSeq" id="XP_001271503.1">
    <property type="nucleotide sequence ID" value="XM_001271502.1"/>
</dbReference>
<sequence>MQPPSDAFLHHSHKLREAAANLRNRVAFTPPPPYSSTDTRGPIQEERQTGVENEDDDYIWDASSNVSPSPITINIDASINVVGNGNTIMIPSMTGQAQQGISNASSRATPQEAATSPSPAGKSEPTTLRITQKHRQAKLTEMATSIINALYESGRLTAPGENCELAPVEININTGIRVEGSRNAVCVGVPVRLQSSKGGQTGAEKQYLNSNRKRRALSEPLEVPTSKKNCLT</sequence>
<evidence type="ECO:0000313" key="3">
    <source>
        <dbReference type="Proteomes" id="UP000006701"/>
    </source>
</evidence>
<protein>
    <submittedName>
        <fullName evidence="2">Uncharacterized protein</fullName>
    </submittedName>
</protein>
<dbReference type="HOGENOM" id="CLU_066712_1_0_1"/>
<dbReference type="OrthoDB" id="5409271at2759"/>
<feature type="region of interest" description="Disordered" evidence="1">
    <location>
        <begin position="96"/>
        <end position="127"/>
    </location>
</feature>
<reference evidence="2 3" key="1">
    <citation type="journal article" date="2008" name="PLoS Genet.">
        <title>Genomic islands in the pathogenic filamentous fungus Aspergillus fumigatus.</title>
        <authorList>
            <person name="Fedorova N.D."/>
            <person name="Khaldi N."/>
            <person name="Joardar V.S."/>
            <person name="Maiti R."/>
            <person name="Amedeo P."/>
            <person name="Anderson M.J."/>
            <person name="Crabtree J."/>
            <person name="Silva J.C."/>
            <person name="Badger J.H."/>
            <person name="Albarraq A."/>
            <person name="Angiuoli S."/>
            <person name="Bussey H."/>
            <person name="Bowyer P."/>
            <person name="Cotty P.J."/>
            <person name="Dyer P.S."/>
            <person name="Egan A."/>
            <person name="Galens K."/>
            <person name="Fraser-Liggett C.M."/>
            <person name="Haas B.J."/>
            <person name="Inman J.M."/>
            <person name="Kent R."/>
            <person name="Lemieux S."/>
            <person name="Malavazi I."/>
            <person name="Orvis J."/>
            <person name="Roemer T."/>
            <person name="Ronning C.M."/>
            <person name="Sundaram J.P."/>
            <person name="Sutton G."/>
            <person name="Turner G."/>
            <person name="Venter J.C."/>
            <person name="White O.R."/>
            <person name="Whitty B.R."/>
            <person name="Youngman P."/>
            <person name="Wolfe K.H."/>
            <person name="Goldman G.H."/>
            <person name="Wortman J.R."/>
            <person name="Jiang B."/>
            <person name="Denning D.W."/>
            <person name="Nierman W.C."/>
        </authorList>
    </citation>
    <scope>NUCLEOTIDE SEQUENCE [LARGE SCALE GENOMIC DNA]</scope>
    <source>
        <strain evidence="3">ATCC 1007 / CBS 513.65 / DSM 816 / NCTC 3887 / NRRL 1</strain>
    </source>
</reference>
<name>A1CGS2_ASPCL</name>
<proteinExistence type="predicted"/>
<dbReference type="eggNOG" id="ENOG502RNVW">
    <property type="taxonomic scope" value="Eukaryota"/>
</dbReference>
<dbReference type="VEuPathDB" id="FungiDB:ACLA_045420"/>
<dbReference type="GeneID" id="4703675"/>
<accession>A1CGS2</accession>
<evidence type="ECO:0000313" key="2">
    <source>
        <dbReference type="EMBL" id="EAW10077.1"/>
    </source>
</evidence>
<feature type="region of interest" description="Disordered" evidence="1">
    <location>
        <begin position="195"/>
        <end position="232"/>
    </location>
</feature>
<dbReference type="Proteomes" id="UP000006701">
    <property type="component" value="Unassembled WGS sequence"/>
</dbReference>
<organism evidence="2 3">
    <name type="scientific">Aspergillus clavatus (strain ATCC 1007 / CBS 513.65 / DSM 816 / NCTC 3887 / NRRL 1 / QM 1276 / 107)</name>
    <dbReference type="NCBI Taxonomy" id="344612"/>
    <lineage>
        <taxon>Eukaryota</taxon>
        <taxon>Fungi</taxon>
        <taxon>Dikarya</taxon>
        <taxon>Ascomycota</taxon>
        <taxon>Pezizomycotina</taxon>
        <taxon>Eurotiomycetes</taxon>
        <taxon>Eurotiomycetidae</taxon>
        <taxon>Eurotiales</taxon>
        <taxon>Aspergillaceae</taxon>
        <taxon>Aspergillus</taxon>
        <taxon>Aspergillus subgen. Fumigati</taxon>
    </lineage>
</organism>
<feature type="region of interest" description="Disordered" evidence="1">
    <location>
        <begin position="20"/>
        <end position="56"/>
    </location>
</feature>
<evidence type="ECO:0000256" key="1">
    <source>
        <dbReference type="SAM" id="MobiDB-lite"/>
    </source>
</evidence>
<dbReference type="AlphaFoldDB" id="A1CGS2"/>
<gene>
    <name evidence="2" type="ORF">ACLA_045420</name>
</gene>
<dbReference type="KEGG" id="act:ACLA_045420"/>
<dbReference type="EMBL" id="DS027054">
    <property type="protein sequence ID" value="EAW10077.1"/>
    <property type="molecule type" value="Genomic_DNA"/>
</dbReference>